<dbReference type="InterPro" id="IPR042115">
    <property type="entry name" value="PriA_3primeBD_sf"/>
</dbReference>
<evidence type="ECO:0000256" key="6">
    <source>
        <dbReference type="ARBA" id="ARBA00022806"/>
    </source>
</evidence>
<evidence type="ECO:0000259" key="13">
    <source>
        <dbReference type="PROSITE" id="PS51192"/>
    </source>
</evidence>
<dbReference type="InterPro" id="IPR041222">
    <property type="entry name" value="PriA_3primeBD"/>
</dbReference>
<gene>
    <name evidence="12 15" type="primary">priA</name>
    <name evidence="15" type="ORF">H9901_03345</name>
</gene>
<dbReference type="FunFam" id="3.40.50.300:FF:000489">
    <property type="entry name" value="Primosome assembly protein PriA"/>
    <property type="match status" value="1"/>
</dbReference>
<comment type="function">
    <text evidence="12">Initiates the restart of stalled replication forks, which reloads the replicative helicase on sites other than the origin of replication. Recognizes and binds to abandoned replication forks and remodels them to uncover a helicase loading site. Promotes assembly of the primosome at these replication forks.</text>
</comment>
<name>A0A948WZL1_9LACO</name>
<dbReference type="GO" id="GO:0016787">
    <property type="term" value="F:hydrolase activity"/>
    <property type="evidence" value="ECO:0007669"/>
    <property type="project" value="UniProtKB-KW"/>
</dbReference>
<evidence type="ECO:0000259" key="14">
    <source>
        <dbReference type="PROSITE" id="PS51194"/>
    </source>
</evidence>
<dbReference type="Proteomes" id="UP000777303">
    <property type="component" value="Unassembled WGS sequence"/>
</dbReference>
<dbReference type="SMART" id="SM00487">
    <property type="entry name" value="DEXDc"/>
    <property type="match status" value="1"/>
</dbReference>
<evidence type="ECO:0000256" key="10">
    <source>
        <dbReference type="ARBA" id="ARBA00023235"/>
    </source>
</evidence>
<dbReference type="GO" id="GO:1990077">
    <property type="term" value="C:primosome complex"/>
    <property type="evidence" value="ECO:0007669"/>
    <property type="project" value="UniProtKB-UniRule"/>
</dbReference>
<protein>
    <recommendedName>
        <fullName evidence="12">Replication restart protein PriA</fullName>
    </recommendedName>
    <alternativeName>
        <fullName evidence="12">ATP-dependent DNA helicase PriA</fullName>
        <ecNumber evidence="12">5.6.2.4</ecNumber>
    </alternativeName>
    <alternativeName>
        <fullName evidence="12">DNA 3'-5' helicase PriA</fullName>
    </alternativeName>
</protein>
<keyword evidence="2 12" id="KW-0235">DNA replication</keyword>
<feature type="domain" description="Helicase ATP-binding" evidence="13">
    <location>
        <begin position="277"/>
        <end position="443"/>
    </location>
</feature>
<feature type="domain" description="Helicase C-terminal" evidence="14">
    <location>
        <begin position="540"/>
        <end position="694"/>
    </location>
</feature>
<dbReference type="CDD" id="cd17929">
    <property type="entry name" value="DEXHc_priA"/>
    <property type="match status" value="1"/>
</dbReference>
<feature type="binding site" evidence="12">
    <location>
        <position position="508"/>
    </location>
    <ligand>
        <name>Zn(2+)</name>
        <dbReference type="ChEBI" id="CHEBI:29105"/>
        <label>1</label>
    </ligand>
</feature>
<comment type="similarity">
    <text evidence="12">Belongs to the helicase family. PriA subfamily.</text>
</comment>
<dbReference type="Pfam" id="PF17764">
    <property type="entry name" value="PriA_3primeBD"/>
    <property type="match status" value="1"/>
</dbReference>
<dbReference type="FunFam" id="3.40.1440.60:FF:000001">
    <property type="entry name" value="Primosomal protein N"/>
    <property type="match status" value="1"/>
</dbReference>
<feature type="binding site" evidence="12">
    <location>
        <position position="514"/>
    </location>
    <ligand>
        <name>Zn(2+)</name>
        <dbReference type="ChEBI" id="CHEBI:29105"/>
        <label>2</label>
    </ligand>
</feature>
<feature type="binding site" evidence="12">
    <location>
        <position position="548"/>
    </location>
    <ligand>
        <name>Zn(2+)</name>
        <dbReference type="ChEBI" id="CHEBI:29105"/>
        <label>1</label>
    </ligand>
</feature>
<dbReference type="GO" id="GO:0005524">
    <property type="term" value="F:ATP binding"/>
    <property type="evidence" value="ECO:0007669"/>
    <property type="project" value="UniProtKB-UniRule"/>
</dbReference>
<evidence type="ECO:0000256" key="3">
    <source>
        <dbReference type="ARBA" id="ARBA00022723"/>
    </source>
</evidence>
<dbReference type="SUPFAM" id="SSF52540">
    <property type="entry name" value="P-loop containing nucleoside triphosphate hydrolases"/>
    <property type="match status" value="2"/>
</dbReference>
<dbReference type="InterPro" id="IPR001650">
    <property type="entry name" value="Helicase_C-like"/>
</dbReference>
<feature type="binding site" evidence="12">
    <location>
        <position position="532"/>
    </location>
    <ligand>
        <name>Zn(2+)</name>
        <dbReference type="ChEBI" id="CHEBI:29105"/>
        <label>2</label>
    </ligand>
</feature>
<dbReference type="AlphaFoldDB" id="A0A948WZL1"/>
<evidence type="ECO:0000256" key="2">
    <source>
        <dbReference type="ARBA" id="ARBA00022705"/>
    </source>
</evidence>
<dbReference type="NCBIfam" id="TIGR00595">
    <property type="entry name" value="priA"/>
    <property type="match status" value="1"/>
</dbReference>
<keyword evidence="6 12" id="KW-0347">Helicase</keyword>
<organism evidence="15 16">
    <name type="scientific">Candidatus Paralactobacillus gallistercoris</name>
    <dbReference type="NCBI Taxonomy" id="2838724"/>
    <lineage>
        <taxon>Bacteria</taxon>
        <taxon>Bacillati</taxon>
        <taxon>Bacillota</taxon>
        <taxon>Bacilli</taxon>
        <taxon>Lactobacillales</taxon>
        <taxon>Lactobacillaceae</taxon>
        <taxon>Lactobacillus</taxon>
    </lineage>
</organism>
<evidence type="ECO:0000256" key="11">
    <source>
        <dbReference type="ARBA" id="ARBA00048988"/>
    </source>
</evidence>
<dbReference type="HAMAP" id="MF_00983">
    <property type="entry name" value="PriA"/>
    <property type="match status" value="1"/>
</dbReference>
<keyword evidence="4 12" id="KW-0547">Nucleotide-binding</keyword>
<evidence type="ECO:0000256" key="9">
    <source>
        <dbReference type="ARBA" id="ARBA00023125"/>
    </source>
</evidence>
<keyword evidence="5 12" id="KW-0378">Hydrolase</keyword>
<evidence type="ECO:0000256" key="4">
    <source>
        <dbReference type="ARBA" id="ARBA00022741"/>
    </source>
</evidence>
<dbReference type="GO" id="GO:0003677">
    <property type="term" value="F:DNA binding"/>
    <property type="evidence" value="ECO:0007669"/>
    <property type="project" value="UniProtKB-UniRule"/>
</dbReference>
<dbReference type="SMART" id="SM00490">
    <property type="entry name" value="HELICc"/>
    <property type="match status" value="1"/>
</dbReference>
<dbReference type="EC" id="5.6.2.4" evidence="12"/>
<dbReference type="GO" id="GO:0008270">
    <property type="term" value="F:zinc ion binding"/>
    <property type="evidence" value="ECO:0007669"/>
    <property type="project" value="UniProtKB-UniRule"/>
</dbReference>
<keyword evidence="7 12" id="KW-0862">Zinc</keyword>
<keyword evidence="1 12" id="KW-0639">Primosome</keyword>
<dbReference type="PANTHER" id="PTHR30580">
    <property type="entry name" value="PRIMOSOMAL PROTEIN N"/>
    <property type="match status" value="1"/>
</dbReference>
<evidence type="ECO:0000256" key="8">
    <source>
        <dbReference type="ARBA" id="ARBA00022840"/>
    </source>
</evidence>
<dbReference type="Pfam" id="PF00271">
    <property type="entry name" value="Helicase_C"/>
    <property type="match status" value="1"/>
</dbReference>
<dbReference type="InterPro" id="IPR027417">
    <property type="entry name" value="P-loop_NTPase"/>
</dbReference>
<keyword evidence="3 12" id="KW-0479">Metal-binding</keyword>
<dbReference type="Gene3D" id="3.40.1440.60">
    <property type="entry name" value="PriA, 3(prime) DNA-binding domain"/>
    <property type="match status" value="1"/>
</dbReference>
<dbReference type="NCBIfam" id="NF004066">
    <property type="entry name" value="PRK05580.1-3"/>
    <property type="match status" value="1"/>
</dbReference>
<dbReference type="Pfam" id="PF18319">
    <property type="entry name" value="Zn_ribbon_PriA"/>
    <property type="match status" value="1"/>
</dbReference>
<evidence type="ECO:0000313" key="15">
    <source>
        <dbReference type="EMBL" id="MBU3851714.1"/>
    </source>
</evidence>
<proteinExistence type="inferred from homology"/>
<dbReference type="InterPro" id="IPR041236">
    <property type="entry name" value="PriA_C"/>
</dbReference>
<dbReference type="GO" id="GO:0006269">
    <property type="term" value="P:DNA replication, synthesis of primer"/>
    <property type="evidence" value="ECO:0007669"/>
    <property type="project" value="UniProtKB-KW"/>
</dbReference>
<reference evidence="15" key="2">
    <citation type="submission" date="2021-04" db="EMBL/GenBank/DDBJ databases">
        <authorList>
            <person name="Gilroy R."/>
        </authorList>
    </citation>
    <scope>NUCLEOTIDE SEQUENCE</scope>
    <source>
        <strain evidence="15">F6-6636</strain>
    </source>
</reference>
<feature type="binding site" evidence="12">
    <location>
        <position position="535"/>
    </location>
    <ligand>
        <name>Zn(2+)</name>
        <dbReference type="ChEBI" id="CHEBI:29105"/>
        <label>2</label>
    </ligand>
</feature>
<comment type="cofactor">
    <cofactor evidence="12">
        <name>Zn(2+)</name>
        <dbReference type="ChEBI" id="CHEBI:29105"/>
    </cofactor>
    <text evidence="12">Binds 2 zinc ions per subunit.</text>
</comment>
<dbReference type="Pfam" id="PF00270">
    <property type="entry name" value="DEAD"/>
    <property type="match status" value="1"/>
</dbReference>
<comment type="subunit">
    <text evidence="12">Component of the replication restart primosome.</text>
</comment>
<evidence type="ECO:0000256" key="1">
    <source>
        <dbReference type="ARBA" id="ARBA00022515"/>
    </source>
</evidence>
<keyword evidence="10 12" id="KW-0413">Isomerase</keyword>
<comment type="catalytic activity">
    <reaction evidence="11 12">
        <text>ATP + H2O = ADP + phosphate + H(+)</text>
        <dbReference type="Rhea" id="RHEA:13065"/>
        <dbReference type="ChEBI" id="CHEBI:15377"/>
        <dbReference type="ChEBI" id="CHEBI:15378"/>
        <dbReference type="ChEBI" id="CHEBI:30616"/>
        <dbReference type="ChEBI" id="CHEBI:43474"/>
        <dbReference type="ChEBI" id="CHEBI:456216"/>
        <dbReference type="EC" id="5.6.2.4"/>
    </reaction>
</comment>
<feature type="binding site" evidence="12">
    <location>
        <position position="545"/>
    </location>
    <ligand>
        <name>Zn(2+)</name>
        <dbReference type="ChEBI" id="CHEBI:29105"/>
        <label>1</label>
    </ligand>
</feature>
<feature type="binding site" evidence="12">
    <location>
        <position position="505"/>
    </location>
    <ligand>
        <name>Zn(2+)</name>
        <dbReference type="ChEBI" id="CHEBI:29105"/>
        <label>1</label>
    </ligand>
</feature>
<comment type="caution">
    <text evidence="15">The sequence shown here is derived from an EMBL/GenBank/DDBJ whole genome shotgun (WGS) entry which is preliminary data.</text>
</comment>
<accession>A0A948WZL1</accession>
<reference evidence="15" key="1">
    <citation type="journal article" date="2021" name="PeerJ">
        <title>Extensive microbial diversity within the chicken gut microbiome revealed by metagenomics and culture.</title>
        <authorList>
            <person name="Gilroy R."/>
            <person name="Ravi A."/>
            <person name="Getino M."/>
            <person name="Pursley I."/>
            <person name="Horton D.L."/>
            <person name="Alikhan N.F."/>
            <person name="Baker D."/>
            <person name="Gharbi K."/>
            <person name="Hall N."/>
            <person name="Watson M."/>
            <person name="Adriaenssens E.M."/>
            <person name="Foster-Nyarko E."/>
            <person name="Jarju S."/>
            <person name="Secka A."/>
            <person name="Antonio M."/>
            <person name="Oren A."/>
            <person name="Chaudhuri R.R."/>
            <person name="La Ragione R."/>
            <person name="Hildebrand F."/>
            <person name="Pallen M.J."/>
        </authorList>
    </citation>
    <scope>NUCLEOTIDE SEQUENCE</scope>
    <source>
        <strain evidence="15">F6-6636</strain>
    </source>
</reference>
<dbReference type="GO" id="GO:0043138">
    <property type="term" value="F:3'-5' DNA helicase activity"/>
    <property type="evidence" value="ECO:0007669"/>
    <property type="project" value="UniProtKB-EC"/>
</dbReference>
<dbReference type="PANTHER" id="PTHR30580:SF0">
    <property type="entry name" value="PRIMOSOMAL PROTEIN N"/>
    <property type="match status" value="1"/>
</dbReference>
<dbReference type="Pfam" id="PF18074">
    <property type="entry name" value="PriA_C"/>
    <property type="match status" value="1"/>
</dbReference>
<evidence type="ECO:0000256" key="12">
    <source>
        <dbReference type="HAMAP-Rule" id="MF_00983"/>
    </source>
</evidence>
<dbReference type="GO" id="GO:0006302">
    <property type="term" value="P:double-strand break repair"/>
    <property type="evidence" value="ECO:0007669"/>
    <property type="project" value="InterPro"/>
</dbReference>
<dbReference type="PROSITE" id="PS51194">
    <property type="entry name" value="HELICASE_CTER"/>
    <property type="match status" value="1"/>
</dbReference>
<dbReference type="GO" id="GO:0006310">
    <property type="term" value="P:DNA recombination"/>
    <property type="evidence" value="ECO:0007669"/>
    <property type="project" value="InterPro"/>
</dbReference>
<feature type="binding site" evidence="12">
    <location>
        <position position="517"/>
    </location>
    <ligand>
        <name>Zn(2+)</name>
        <dbReference type="ChEBI" id="CHEBI:29105"/>
        <label>2</label>
    </ligand>
</feature>
<comment type="catalytic activity">
    <reaction evidence="12">
        <text>Couples ATP hydrolysis with the unwinding of duplex DNA by translocating in the 3'-5' direction.</text>
        <dbReference type="EC" id="5.6.2.4"/>
    </reaction>
</comment>
<dbReference type="EMBL" id="JAHLFS010000046">
    <property type="protein sequence ID" value="MBU3851714.1"/>
    <property type="molecule type" value="Genomic_DNA"/>
</dbReference>
<dbReference type="InterPro" id="IPR011545">
    <property type="entry name" value="DEAD/DEAH_box_helicase_dom"/>
</dbReference>
<evidence type="ECO:0000313" key="16">
    <source>
        <dbReference type="Proteomes" id="UP000777303"/>
    </source>
</evidence>
<keyword evidence="9 12" id="KW-0238">DNA-binding</keyword>
<dbReference type="Gene3D" id="3.40.50.300">
    <property type="entry name" value="P-loop containing nucleotide triphosphate hydrolases"/>
    <property type="match status" value="2"/>
</dbReference>
<dbReference type="CDD" id="cd18804">
    <property type="entry name" value="SF2_C_priA"/>
    <property type="match status" value="1"/>
</dbReference>
<evidence type="ECO:0000256" key="7">
    <source>
        <dbReference type="ARBA" id="ARBA00022833"/>
    </source>
</evidence>
<dbReference type="GO" id="GO:0006270">
    <property type="term" value="P:DNA replication initiation"/>
    <property type="evidence" value="ECO:0007669"/>
    <property type="project" value="TreeGrafter"/>
</dbReference>
<dbReference type="InterPro" id="IPR040498">
    <property type="entry name" value="PriA_CRR"/>
</dbReference>
<dbReference type="PROSITE" id="PS51192">
    <property type="entry name" value="HELICASE_ATP_BIND_1"/>
    <property type="match status" value="1"/>
</dbReference>
<sequence>MRIAQVIVDVPTMQTNRPYDYCVPATLHVTAGMRVVVGFGKGNRAVQGFVIALHDTAAFTGELKPLLAVLDSQPVLNTELLALSSWLATTTFAFRITSMQTMLPSALRANYRKYFVPTSHASTAVQALFNQQSRLLWDKKLPADIVKQLTNARKKGEVTLTYQVTNQLQPKYVSGVIRNLSDAEIMQQQQQLTKRAAKQQQLLTFLTTLQPQHAYVLTNLIAQSHLSSNVWRTAIKKGWLTATNVEVYRQPYPQLSRQITSQLPALTTEQQQAVTTINHAQGYQPFLLEGVTGSGKTEVYLRTIAHALAQDKTALLLVPEISLTPQTVQRVIRRFGDQVAVLHSGLSAGEKYDEWRRIANGTAKVVVGARSAIFAPLTKIGVIIIDEEHESSYKQEDTPRYHARDVALWRGQYHQCPVILGSATPSLESRARAQKGVYHLLTLTKRINQQPLPPVTLVDMRQELAQQTTHNYSQVLLTALQQRIERHEQSVLLLNRRGYSSYVLCRDCGYVFKCPHCDISLTVHMHRRVLCCHYCGYQIPLPQFCPQCHERHLRFYGTGTEKAEQELQRLLPQARILRMDVDTTKHKGDHERLLAAFGAHQADVLLGTQMIAKGLDFPNVTLVGVLNADTSLNLPDFRASERTFDLLTQVSGRAGRADKSGQVIIQTYNPEHYAIQFARQHNYEGFFYHEMQIRHRGRYAPYYYTIKVTVSHLDENKAAQKIFMIMNVLRPVLSSQAILLGPTPAAIAKINQRYYYQLVIKYKHEPQLMQTLTTILNTTQVDTKQGYQITIDREPLQFI</sequence>
<evidence type="ECO:0000256" key="5">
    <source>
        <dbReference type="ARBA" id="ARBA00022801"/>
    </source>
</evidence>
<keyword evidence="8 12" id="KW-0067">ATP-binding</keyword>
<dbReference type="InterPro" id="IPR014001">
    <property type="entry name" value="Helicase_ATP-bd"/>
</dbReference>
<dbReference type="InterPro" id="IPR005259">
    <property type="entry name" value="PriA"/>
</dbReference>